<gene>
    <name evidence="3" type="ORF">K3152_06020</name>
</gene>
<evidence type="ECO:0000259" key="2">
    <source>
        <dbReference type="Pfam" id="PF13462"/>
    </source>
</evidence>
<feature type="domain" description="Thioredoxin-like fold" evidence="2">
    <location>
        <begin position="47"/>
        <end position="234"/>
    </location>
</feature>
<keyword evidence="1" id="KW-0732">Signal</keyword>
<evidence type="ECO:0000313" key="4">
    <source>
        <dbReference type="Proteomes" id="UP000783253"/>
    </source>
</evidence>
<name>A0ABS7J017_9SPHN</name>
<sequence>MARITRFTRPFLFAAASVLAVGATAQDTKELAPEKKAVWSNSIMATDGGHRIGNPEAEVKLVEFMSYTCSHCAAFARTGDGAIKLLYVPTGKVSYEIRHLIRDPVDMTAALSAQCGDPAKFMGNHEALILKHDEWMAIARKATQAQKARWNFGSFGSRAQAIASDLGFYDIMEGRGYSRSQLDQCLTDEAKAREIASQSSADVQKFGLQGTPTFIMSGQKLEAHDWPTLQPYLDRFFRQPR</sequence>
<feature type="chain" id="PRO_5047095130" evidence="1">
    <location>
        <begin position="26"/>
        <end position="241"/>
    </location>
</feature>
<dbReference type="Gene3D" id="3.40.30.10">
    <property type="entry name" value="Glutaredoxin"/>
    <property type="match status" value="1"/>
</dbReference>
<dbReference type="EMBL" id="JAIGNK010000002">
    <property type="protein sequence ID" value="MBX7457796.1"/>
    <property type="molecule type" value="Genomic_DNA"/>
</dbReference>
<evidence type="ECO:0000256" key="1">
    <source>
        <dbReference type="SAM" id="SignalP"/>
    </source>
</evidence>
<keyword evidence="4" id="KW-1185">Reference proteome</keyword>
<dbReference type="SUPFAM" id="SSF52833">
    <property type="entry name" value="Thioredoxin-like"/>
    <property type="match status" value="1"/>
</dbReference>
<organism evidence="3 4">
    <name type="scientific">Qipengyuania polymorpha</name>
    <dbReference type="NCBI Taxonomy" id="2867234"/>
    <lineage>
        <taxon>Bacteria</taxon>
        <taxon>Pseudomonadati</taxon>
        <taxon>Pseudomonadota</taxon>
        <taxon>Alphaproteobacteria</taxon>
        <taxon>Sphingomonadales</taxon>
        <taxon>Erythrobacteraceae</taxon>
        <taxon>Qipengyuania</taxon>
    </lineage>
</organism>
<evidence type="ECO:0000313" key="3">
    <source>
        <dbReference type="EMBL" id="MBX7457796.1"/>
    </source>
</evidence>
<feature type="signal peptide" evidence="1">
    <location>
        <begin position="1"/>
        <end position="25"/>
    </location>
</feature>
<dbReference type="Proteomes" id="UP000783253">
    <property type="component" value="Unassembled WGS sequence"/>
</dbReference>
<accession>A0ABS7J017</accession>
<reference evidence="3 4" key="1">
    <citation type="submission" date="2021-08" db="EMBL/GenBank/DDBJ databases">
        <title>Comparative Genomics Analysis of the Genus Qipengyuania Reveals Extensive Genetic Diversity and Metabolic Versatility, Including the Description of Fifteen Novel Species.</title>
        <authorList>
            <person name="Liu Y."/>
        </authorList>
    </citation>
    <scope>NUCLEOTIDE SEQUENCE [LARGE SCALE GENOMIC DNA]</scope>
    <source>
        <strain evidence="3 4">1NDH17</strain>
    </source>
</reference>
<proteinExistence type="predicted"/>
<dbReference type="InterPro" id="IPR036249">
    <property type="entry name" value="Thioredoxin-like_sf"/>
</dbReference>
<protein>
    <submittedName>
        <fullName evidence="3">DsbA family protein</fullName>
    </submittedName>
</protein>
<dbReference type="Gene3D" id="1.10.40.110">
    <property type="match status" value="1"/>
</dbReference>
<dbReference type="Pfam" id="PF13462">
    <property type="entry name" value="Thioredoxin_4"/>
    <property type="match status" value="1"/>
</dbReference>
<comment type="caution">
    <text evidence="3">The sequence shown here is derived from an EMBL/GenBank/DDBJ whole genome shotgun (WGS) entry which is preliminary data.</text>
</comment>
<dbReference type="InterPro" id="IPR012336">
    <property type="entry name" value="Thioredoxin-like_fold"/>
</dbReference>
<dbReference type="RefSeq" id="WP_221573225.1">
    <property type="nucleotide sequence ID" value="NZ_JAIGNK010000002.1"/>
</dbReference>